<sequence>MHQDAALLFNTIPIPMFLVDRNMVVRKMNDAAIKWVDLKEVRYSRRLGGEILKCLNAHEPGGCGKGPHCRNCVIRNAVLDCPEGGVLRKKAMLQRGSAIGEVIELLITTSSYDAETFLLIVEDITQLSSFQDLVPICMDCRKVRDDEEYWQNLESFLSRNAGIDLTHGLCPSCFEKRTREYKQG</sequence>
<comment type="caution">
    <text evidence="1">The sequence shown here is derived from an EMBL/GenBank/DDBJ whole genome shotgun (WGS) entry which is preliminary data.</text>
</comment>
<gene>
    <name evidence="1" type="ORF">JFN93_21955</name>
</gene>
<dbReference type="Proteomes" id="UP000636888">
    <property type="component" value="Unassembled WGS sequence"/>
</dbReference>
<evidence type="ECO:0000313" key="2">
    <source>
        <dbReference type="Proteomes" id="UP000636888"/>
    </source>
</evidence>
<dbReference type="AlphaFoldDB" id="A0A8J7SAM4"/>
<accession>A0A8J7SAM4</accession>
<organism evidence="1 2">
    <name type="scientific">Geomesophilobacter sediminis</name>
    <dbReference type="NCBI Taxonomy" id="2798584"/>
    <lineage>
        <taxon>Bacteria</taxon>
        <taxon>Pseudomonadati</taxon>
        <taxon>Thermodesulfobacteriota</taxon>
        <taxon>Desulfuromonadia</taxon>
        <taxon>Geobacterales</taxon>
        <taxon>Geobacteraceae</taxon>
        <taxon>Geomesophilobacter</taxon>
    </lineage>
</organism>
<dbReference type="EMBL" id="JAEMHM010000023">
    <property type="protein sequence ID" value="MBJ6727386.1"/>
    <property type="molecule type" value="Genomic_DNA"/>
</dbReference>
<dbReference type="RefSeq" id="WP_199386438.1">
    <property type="nucleotide sequence ID" value="NZ_JAEMHM010000023.1"/>
</dbReference>
<keyword evidence="2" id="KW-1185">Reference proteome</keyword>
<reference evidence="1" key="1">
    <citation type="submission" date="2020-12" db="EMBL/GenBank/DDBJ databases">
        <title>Geomonas sp. Red875, isolated from river sediment.</title>
        <authorList>
            <person name="Xu Z."/>
            <person name="Zhang Z."/>
            <person name="Masuda Y."/>
            <person name="Itoh H."/>
            <person name="Senoo K."/>
        </authorList>
    </citation>
    <scope>NUCLEOTIDE SEQUENCE</scope>
    <source>
        <strain evidence="1">Red875</strain>
    </source>
</reference>
<name>A0A8J7SAM4_9BACT</name>
<protein>
    <recommendedName>
        <fullName evidence="3">PAS domain-containing protein</fullName>
    </recommendedName>
</protein>
<evidence type="ECO:0008006" key="3">
    <source>
        <dbReference type="Google" id="ProtNLM"/>
    </source>
</evidence>
<proteinExistence type="predicted"/>
<evidence type="ECO:0000313" key="1">
    <source>
        <dbReference type="EMBL" id="MBJ6727386.1"/>
    </source>
</evidence>